<dbReference type="Proteomes" id="UP000824533">
    <property type="component" value="Linkage Group LG09"/>
</dbReference>
<dbReference type="EMBL" id="CM034395">
    <property type="protein sequence ID" value="KAJ0178691.1"/>
    <property type="molecule type" value="Genomic_DNA"/>
</dbReference>
<evidence type="ECO:0000313" key="1">
    <source>
        <dbReference type="EMBL" id="KAJ0178691.1"/>
    </source>
</evidence>
<organism evidence="1 2">
    <name type="scientific">Dendrolimus kikuchii</name>
    <dbReference type="NCBI Taxonomy" id="765133"/>
    <lineage>
        <taxon>Eukaryota</taxon>
        <taxon>Metazoa</taxon>
        <taxon>Ecdysozoa</taxon>
        <taxon>Arthropoda</taxon>
        <taxon>Hexapoda</taxon>
        <taxon>Insecta</taxon>
        <taxon>Pterygota</taxon>
        <taxon>Neoptera</taxon>
        <taxon>Endopterygota</taxon>
        <taxon>Lepidoptera</taxon>
        <taxon>Glossata</taxon>
        <taxon>Ditrysia</taxon>
        <taxon>Bombycoidea</taxon>
        <taxon>Lasiocampidae</taxon>
        <taxon>Dendrolimus</taxon>
    </lineage>
</organism>
<comment type="caution">
    <text evidence="1">The sequence shown here is derived from an EMBL/GenBank/DDBJ whole genome shotgun (WGS) entry which is preliminary data.</text>
</comment>
<keyword evidence="2" id="KW-1185">Reference proteome</keyword>
<proteinExistence type="predicted"/>
<evidence type="ECO:0000313" key="2">
    <source>
        <dbReference type="Proteomes" id="UP000824533"/>
    </source>
</evidence>
<gene>
    <name evidence="1" type="ORF">K1T71_005466</name>
</gene>
<sequence>MLADAIHFYCVRFIYYIKYYLKFPNNNELEVNPRRSRGVNSSYFINKLYILIQGPSKAGYATEQIFVIIRVISVCNTLVTKQCVICLDVNNCYNLKVISTTFEHDTLRKNGMFLMKKHYKSVNAIIITKIILDQQRRLRHVCVCHKNSKYRHVNAISSHLRASTCWRSHGPTQALQQSGCILMARDLERLIIFIPYICCVKKDVYTSSIYSEILDRAPFRQRRSPLIVTLSDPKVTPVDIQKLMEAGMNVARIPTSHSTKGDKIRMLGKVDKAATILSQKYGVLDFPVATCVELKTCIVKTGILENDANFILLKQGAEVYLTNNLQEYDKCTNERIFVDNPNLSLDVKVGMEISIAQDEIIVQCKELCEDKSLRCVVIKGGKLSNMCYVSARGATRTRPYITKKDLQIVRFALEYQVDMIIINYARNKTTIQKAKHYVGRRTKRPLFICGVCTPEGLSNIDDLIREADGIVLSREFLAYELEAQHKHKMGQIQKMVGAKCLQAGKPFYLCGGVFREALIHGNISNHEIADVTNALLDGVTGFVLKDCDDIELILKVIKVMTDLCCFVEPFTNAKTDFWRILDETKMPINAAEAAAMSCALAANQTSARVIVLPTVTGKTAKGLMRYRPNCIVLTVSNKPSTTRLLMTYRCVVPLTYYTPSGITWQKTIESKINFAIEYAVKNGWLEYGDPYIALYKGSDCSSFCDTVRILNVIIMKRAFVECDDGEDES</sequence>
<accession>A0ACC1D4B9</accession>
<reference evidence="1 2" key="1">
    <citation type="journal article" date="2021" name="Front. Genet.">
        <title>Chromosome-Level Genome Assembly Reveals Significant Gene Expansion in the Toll and IMD Signaling Pathways of Dendrolimus kikuchii.</title>
        <authorList>
            <person name="Zhou J."/>
            <person name="Wu P."/>
            <person name="Xiong Z."/>
            <person name="Liu N."/>
            <person name="Zhao N."/>
            <person name="Ji M."/>
            <person name="Qiu Y."/>
            <person name="Yang B."/>
        </authorList>
    </citation>
    <scope>NUCLEOTIDE SEQUENCE [LARGE SCALE GENOMIC DNA]</scope>
    <source>
        <strain evidence="1">Ann1</strain>
    </source>
</reference>
<name>A0ACC1D4B9_9NEOP</name>
<protein>
    <submittedName>
        <fullName evidence="1">Uncharacterized protein</fullName>
    </submittedName>
</protein>